<dbReference type="InterPro" id="IPR015943">
    <property type="entry name" value="WD40/YVTN_repeat-like_dom_sf"/>
</dbReference>
<evidence type="ECO:0000313" key="5">
    <source>
        <dbReference type="EMBL" id="KAB7500535.1"/>
    </source>
</evidence>
<dbReference type="PROSITE" id="PS50082">
    <property type="entry name" value="WD_REPEATS_2"/>
    <property type="match status" value="1"/>
</dbReference>
<dbReference type="InterPro" id="IPR036322">
    <property type="entry name" value="WD40_repeat_dom_sf"/>
</dbReference>
<feature type="domain" description="SAM" evidence="4">
    <location>
        <begin position="178"/>
        <end position="226"/>
    </location>
</feature>
<dbReference type="PROSITE" id="PS50294">
    <property type="entry name" value="WD_REPEATS_REGION"/>
    <property type="match status" value="1"/>
</dbReference>
<dbReference type="Gene3D" id="2.130.10.10">
    <property type="entry name" value="YVTN repeat-like/Quinoprotein amine dehydrogenase"/>
    <property type="match status" value="1"/>
</dbReference>
<dbReference type="InterPro" id="IPR013761">
    <property type="entry name" value="SAM/pointed_sf"/>
</dbReference>
<dbReference type="EMBL" id="SEYY01013698">
    <property type="protein sequence ID" value="KAB7500535.1"/>
    <property type="molecule type" value="Genomic_DNA"/>
</dbReference>
<dbReference type="PROSITE" id="PS50105">
    <property type="entry name" value="SAM_DOMAIN"/>
    <property type="match status" value="1"/>
</dbReference>
<dbReference type="PROSITE" id="PS00678">
    <property type="entry name" value="WD_REPEATS_1"/>
    <property type="match status" value="1"/>
</dbReference>
<dbReference type="InterPro" id="IPR001660">
    <property type="entry name" value="SAM"/>
</dbReference>
<dbReference type="SMART" id="SM00320">
    <property type="entry name" value="WD40"/>
    <property type="match status" value="2"/>
</dbReference>
<protein>
    <submittedName>
        <fullName evidence="5">WD repeat, SAM and U-box domain-containing protein 1</fullName>
    </submittedName>
</protein>
<evidence type="ECO:0000256" key="1">
    <source>
        <dbReference type="ARBA" id="ARBA00022574"/>
    </source>
</evidence>
<name>A0A5N5T2S2_9CRUS</name>
<evidence type="ECO:0000256" key="2">
    <source>
        <dbReference type="ARBA" id="ARBA00022737"/>
    </source>
</evidence>
<organism evidence="5 6">
    <name type="scientific">Armadillidium nasatum</name>
    <dbReference type="NCBI Taxonomy" id="96803"/>
    <lineage>
        <taxon>Eukaryota</taxon>
        <taxon>Metazoa</taxon>
        <taxon>Ecdysozoa</taxon>
        <taxon>Arthropoda</taxon>
        <taxon>Crustacea</taxon>
        <taxon>Multicrustacea</taxon>
        <taxon>Malacostraca</taxon>
        <taxon>Eumalacostraca</taxon>
        <taxon>Peracarida</taxon>
        <taxon>Isopoda</taxon>
        <taxon>Oniscidea</taxon>
        <taxon>Crinocheta</taxon>
        <taxon>Armadillidiidae</taxon>
        <taxon>Armadillidium</taxon>
    </lineage>
</organism>
<dbReference type="InterPro" id="IPR019775">
    <property type="entry name" value="WD40_repeat_CS"/>
</dbReference>
<dbReference type="PANTHER" id="PTHR19848:SF8">
    <property type="entry name" value="F-BOX AND WD REPEAT DOMAIN CONTAINING 7"/>
    <property type="match status" value="1"/>
</dbReference>
<proteinExistence type="predicted"/>
<dbReference type="OrthoDB" id="10064100at2759"/>
<feature type="repeat" description="WD" evidence="3">
    <location>
        <begin position="84"/>
        <end position="117"/>
    </location>
</feature>
<dbReference type="Gene3D" id="1.10.150.50">
    <property type="entry name" value="Transcription Factor, Ets-1"/>
    <property type="match status" value="1"/>
</dbReference>
<gene>
    <name evidence="5" type="primary">wdsub1</name>
    <name evidence="5" type="ORF">Anas_03474</name>
</gene>
<dbReference type="AlphaFoldDB" id="A0A5N5T2S2"/>
<keyword evidence="2" id="KW-0677">Repeat</keyword>
<evidence type="ECO:0000256" key="3">
    <source>
        <dbReference type="PROSITE-ProRule" id="PRU00221"/>
    </source>
</evidence>
<keyword evidence="1 3" id="KW-0853">WD repeat</keyword>
<dbReference type="SMART" id="SM00454">
    <property type="entry name" value="SAM"/>
    <property type="match status" value="1"/>
</dbReference>
<dbReference type="Pfam" id="PF07647">
    <property type="entry name" value="SAM_2"/>
    <property type="match status" value="1"/>
</dbReference>
<accession>A0A5N5T2S2</accession>
<dbReference type="Proteomes" id="UP000326759">
    <property type="component" value="Unassembled WGS sequence"/>
</dbReference>
<dbReference type="Pfam" id="PF00400">
    <property type="entry name" value="WD40"/>
    <property type="match status" value="1"/>
</dbReference>
<dbReference type="SUPFAM" id="SSF47769">
    <property type="entry name" value="SAM/Pointed domain"/>
    <property type="match status" value="1"/>
</dbReference>
<evidence type="ECO:0000259" key="4">
    <source>
        <dbReference type="PROSITE" id="PS50105"/>
    </source>
</evidence>
<evidence type="ECO:0000313" key="6">
    <source>
        <dbReference type="Proteomes" id="UP000326759"/>
    </source>
</evidence>
<reference evidence="5 6" key="1">
    <citation type="journal article" date="2019" name="PLoS Biol.">
        <title>Sex chromosomes control vertical transmission of feminizing Wolbachia symbionts in an isopod.</title>
        <authorList>
            <person name="Becking T."/>
            <person name="Chebbi M.A."/>
            <person name="Giraud I."/>
            <person name="Moumen B."/>
            <person name="Laverre T."/>
            <person name="Caubet Y."/>
            <person name="Peccoud J."/>
            <person name="Gilbert C."/>
            <person name="Cordaux R."/>
        </authorList>
    </citation>
    <scope>NUCLEOTIDE SEQUENCE [LARGE SCALE GENOMIC DNA]</scope>
    <source>
        <strain evidence="5">ANa2</strain>
        <tissue evidence="5">Whole body excluding digestive tract and cuticle</tissue>
    </source>
</reference>
<dbReference type="SUPFAM" id="SSF50978">
    <property type="entry name" value="WD40 repeat-like"/>
    <property type="match status" value="1"/>
</dbReference>
<dbReference type="InterPro" id="IPR001680">
    <property type="entry name" value="WD40_rpt"/>
</dbReference>
<sequence length="238" mass="26260">MYGHALPLVSKVEVHDLGITCLHFSPSLGKEESIMLSKQYLLSSGGQDNDLHLWIVNVGGQKPLDAAAKLEDSQTATVRLHHSLCGHRAPVMTVRFSASGLLLASASGDKTVRLWDVVKLVPIAVLEGHKRYVTSCAFISDVTDQNFSSVSNIGPQTRRFLNKFPSQKYRENKKLINWSVTEVCEWLGEQGFGEYSPNFRAHAIDGREAVTLTDAILESKLGVENILDNGLRSRQAET</sequence>
<comment type="caution">
    <text evidence="5">The sequence shown here is derived from an EMBL/GenBank/DDBJ whole genome shotgun (WGS) entry which is preliminary data.</text>
</comment>
<keyword evidence="6" id="KW-1185">Reference proteome</keyword>
<dbReference type="PANTHER" id="PTHR19848">
    <property type="entry name" value="WD40 REPEAT PROTEIN"/>
    <property type="match status" value="1"/>
</dbReference>